<dbReference type="EMBL" id="JADYXP020000007">
    <property type="protein sequence ID" value="KAL0119763.1"/>
    <property type="molecule type" value="Genomic_DNA"/>
</dbReference>
<gene>
    <name evidence="1" type="ORF">PUN28_007892</name>
</gene>
<accession>A0AAW2FWF0</accession>
<evidence type="ECO:0000313" key="1">
    <source>
        <dbReference type="EMBL" id="KAL0119763.1"/>
    </source>
</evidence>
<keyword evidence="2" id="KW-1185">Reference proteome</keyword>
<organism evidence="1 2">
    <name type="scientific">Cardiocondyla obscurior</name>
    <dbReference type="NCBI Taxonomy" id="286306"/>
    <lineage>
        <taxon>Eukaryota</taxon>
        <taxon>Metazoa</taxon>
        <taxon>Ecdysozoa</taxon>
        <taxon>Arthropoda</taxon>
        <taxon>Hexapoda</taxon>
        <taxon>Insecta</taxon>
        <taxon>Pterygota</taxon>
        <taxon>Neoptera</taxon>
        <taxon>Endopterygota</taxon>
        <taxon>Hymenoptera</taxon>
        <taxon>Apocrita</taxon>
        <taxon>Aculeata</taxon>
        <taxon>Formicoidea</taxon>
        <taxon>Formicidae</taxon>
        <taxon>Myrmicinae</taxon>
        <taxon>Cardiocondyla</taxon>
    </lineage>
</organism>
<proteinExistence type="predicted"/>
<dbReference type="AlphaFoldDB" id="A0AAW2FWF0"/>
<evidence type="ECO:0000313" key="2">
    <source>
        <dbReference type="Proteomes" id="UP001430953"/>
    </source>
</evidence>
<name>A0AAW2FWF0_9HYME</name>
<sequence>MTDLTANRCRRRTAVLLHWSSIRRSIISRLLEEHRVNVARLSVQLSASEVSSMSFLTPLGIRIVPARAVEDNPSGNLRSFTSVSAHVRHIKISIRLKYLPASRAIPSKPINNRCISRAR</sequence>
<dbReference type="Proteomes" id="UP001430953">
    <property type="component" value="Unassembled WGS sequence"/>
</dbReference>
<reference evidence="1 2" key="1">
    <citation type="submission" date="2023-03" db="EMBL/GenBank/DDBJ databases">
        <title>High recombination rates correlate with genetic variation in Cardiocondyla obscurior ants.</title>
        <authorList>
            <person name="Errbii M."/>
        </authorList>
    </citation>
    <scope>NUCLEOTIDE SEQUENCE [LARGE SCALE GENOMIC DNA]</scope>
    <source>
        <strain evidence="1">Alpha-2009</strain>
        <tissue evidence="1">Whole body</tissue>
    </source>
</reference>
<comment type="caution">
    <text evidence="1">The sequence shown here is derived from an EMBL/GenBank/DDBJ whole genome shotgun (WGS) entry which is preliminary data.</text>
</comment>
<protein>
    <submittedName>
        <fullName evidence="1">Uncharacterized protein</fullName>
    </submittedName>
</protein>